<evidence type="ECO:0000313" key="2">
    <source>
        <dbReference type="Proteomes" id="UP001054945"/>
    </source>
</evidence>
<evidence type="ECO:0000313" key="1">
    <source>
        <dbReference type="EMBL" id="GIY33327.1"/>
    </source>
</evidence>
<feature type="non-terminal residue" evidence="1">
    <location>
        <position position="1"/>
    </location>
</feature>
<dbReference type="AlphaFoldDB" id="A0AAV4SL69"/>
<protein>
    <submittedName>
        <fullName evidence="1">Uncharacterized protein</fullName>
    </submittedName>
</protein>
<organism evidence="1 2">
    <name type="scientific">Caerostris extrusa</name>
    <name type="common">Bark spider</name>
    <name type="synonym">Caerostris bankana</name>
    <dbReference type="NCBI Taxonomy" id="172846"/>
    <lineage>
        <taxon>Eukaryota</taxon>
        <taxon>Metazoa</taxon>
        <taxon>Ecdysozoa</taxon>
        <taxon>Arthropoda</taxon>
        <taxon>Chelicerata</taxon>
        <taxon>Arachnida</taxon>
        <taxon>Araneae</taxon>
        <taxon>Araneomorphae</taxon>
        <taxon>Entelegynae</taxon>
        <taxon>Araneoidea</taxon>
        <taxon>Araneidae</taxon>
        <taxon>Caerostris</taxon>
    </lineage>
</organism>
<dbReference type="EMBL" id="BPLR01009625">
    <property type="protein sequence ID" value="GIY33327.1"/>
    <property type="molecule type" value="Genomic_DNA"/>
</dbReference>
<comment type="caution">
    <text evidence="1">The sequence shown here is derived from an EMBL/GenBank/DDBJ whole genome shotgun (WGS) entry which is preliminary data.</text>
</comment>
<proteinExistence type="predicted"/>
<keyword evidence="2" id="KW-1185">Reference proteome</keyword>
<name>A0AAV4SL69_CAEEX</name>
<reference evidence="1 2" key="1">
    <citation type="submission" date="2021-06" db="EMBL/GenBank/DDBJ databases">
        <title>Caerostris extrusa draft genome.</title>
        <authorList>
            <person name="Kono N."/>
            <person name="Arakawa K."/>
        </authorList>
    </citation>
    <scope>NUCLEOTIDE SEQUENCE [LARGE SCALE GENOMIC DNA]</scope>
</reference>
<sequence>PRLDCSGDTVVPFGVRVGMPTARGQREVNWMSSDKLSTEVDAA</sequence>
<accession>A0AAV4SL69</accession>
<gene>
    <name evidence="1" type="ORF">CEXT_304221</name>
</gene>
<dbReference type="Proteomes" id="UP001054945">
    <property type="component" value="Unassembled WGS sequence"/>
</dbReference>